<evidence type="ECO:0000313" key="4">
    <source>
        <dbReference type="Proteomes" id="UP000677082"/>
    </source>
</evidence>
<protein>
    <recommendedName>
        <fullName evidence="2">SCP domain-containing protein</fullName>
    </recommendedName>
</protein>
<evidence type="ECO:0000313" key="3">
    <source>
        <dbReference type="EMBL" id="GIM95146.1"/>
    </source>
</evidence>
<name>A0A919THQ4_9ACTN</name>
<dbReference type="InterPro" id="IPR014044">
    <property type="entry name" value="CAP_dom"/>
</dbReference>
<dbReference type="InterPro" id="IPR035940">
    <property type="entry name" value="CAP_sf"/>
</dbReference>
<evidence type="ECO:0000259" key="2">
    <source>
        <dbReference type="Pfam" id="PF00188"/>
    </source>
</evidence>
<keyword evidence="1" id="KW-0732">Signal</keyword>
<evidence type="ECO:0000256" key="1">
    <source>
        <dbReference type="SAM" id="SignalP"/>
    </source>
</evidence>
<feature type="chain" id="PRO_5036904196" description="SCP domain-containing protein" evidence="1">
    <location>
        <begin position="32"/>
        <end position="161"/>
    </location>
</feature>
<keyword evidence="4" id="KW-1185">Reference proteome</keyword>
<comment type="caution">
    <text evidence="3">The sequence shown here is derived from an EMBL/GenBank/DDBJ whole genome shotgun (WGS) entry which is preliminary data.</text>
</comment>
<dbReference type="CDD" id="cd05379">
    <property type="entry name" value="CAP_bacterial"/>
    <property type="match status" value="1"/>
</dbReference>
<feature type="signal peptide" evidence="1">
    <location>
        <begin position="1"/>
        <end position="31"/>
    </location>
</feature>
<dbReference type="Proteomes" id="UP000677082">
    <property type="component" value="Unassembled WGS sequence"/>
</dbReference>
<gene>
    <name evidence="3" type="ORF">Ato02nite_069390</name>
</gene>
<reference evidence="3 4" key="1">
    <citation type="submission" date="2021-03" db="EMBL/GenBank/DDBJ databases">
        <title>Whole genome shotgun sequence of Actinoplanes toevensis NBRC 105298.</title>
        <authorList>
            <person name="Komaki H."/>
            <person name="Tamura T."/>
        </authorList>
    </citation>
    <scope>NUCLEOTIDE SEQUENCE [LARGE SCALE GENOMIC DNA]</scope>
    <source>
        <strain evidence="3 4">NBRC 105298</strain>
    </source>
</reference>
<dbReference type="SUPFAM" id="SSF55797">
    <property type="entry name" value="PR-1-like"/>
    <property type="match status" value="1"/>
</dbReference>
<organism evidence="3 4">
    <name type="scientific">Paractinoplanes toevensis</name>
    <dbReference type="NCBI Taxonomy" id="571911"/>
    <lineage>
        <taxon>Bacteria</taxon>
        <taxon>Bacillati</taxon>
        <taxon>Actinomycetota</taxon>
        <taxon>Actinomycetes</taxon>
        <taxon>Micromonosporales</taxon>
        <taxon>Micromonosporaceae</taxon>
        <taxon>Paractinoplanes</taxon>
    </lineage>
</organism>
<dbReference type="EMBL" id="BOQN01000089">
    <property type="protein sequence ID" value="GIM95146.1"/>
    <property type="molecule type" value="Genomic_DNA"/>
</dbReference>
<dbReference type="AlphaFoldDB" id="A0A919THQ4"/>
<dbReference type="RefSeq" id="WP_213010887.1">
    <property type="nucleotide sequence ID" value="NZ_BOQN01000089.1"/>
</dbReference>
<dbReference type="Pfam" id="PF00188">
    <property type="entry name" value="CAP"/>
    <property type="match status" value="1"/>
</dbReference>
<dbReference type="Gene3D" id="3.40.33.10">
    <property type="entry name" value="CAP"/>
    <property type="match status" value="1"/>
</dbReference>
<proteinExistence type="predicted"/>
<dbReference type="PANTHER" id="PTHR31157:SF1">
    <property type="entry name" value="SCP DOMAIN-CONTAINING PROTEIN"/>
    <property type="match status" value="1"/>
</dbReference>
<dbReference type="PANTHER" id="PTHR31157">
    <property type="entry name" value="SCP DOMAIN-CONTAINING PROTEIN"/>
    <property type="match status" value="1"/>
</dbReference>
<sequence length="161" mass="17082">MRSITKRLALIAMIPATLLGMVLLAAAPAEAAPTSVVNLQNGINTLINQQRAAHGCKALTVDGHLLTAARAHSAYMAQTGKFSHTGRGSSTFDYRIKTAGYSKPSAENIAYGYRSAAEVVTGWMNSPGHRTNILNCKSTRVGVGAVYAANGTPYYTQDFGY</sequence>
<accession>A0A919THQ4</accession>
<feature type="domain" description="SCP" evidence="2">
    <location>
        <begin position="46"/>
        <end position="159"/>
    </location>
</feature>